<comment type="caution">
    <text evidence="1">The sequence shown here is derived from an EMBL/GenBank/DDBJ whole genome shotgun (WGS) entry which is preliminary data.</text>
</comment>
<sequence>MESRGTHNVYYVKLYLFVTATSNVTCTCKPGFALNYQNPIKSRPCIPFLRTFRAFRGSSVQILQN</sequence>
<dbReference type="EMBL" id="RBSL01000083">
    <property type="protein sequence ID" value="RMS30021.1"/>
    <property type="molecule type" value="Genomic_DNA"/>
</dbReference>
<organism evidence="1 2">
    <name type="scientific">Pseudomonas savastanoi</name>
    <name type="common">Pseudomonas syringae pv. savastanoi</name>
    <dbReference type="NCBI Taxonomy" id="29438"/>
    <lineage>
        <taxon>Bacteria</taxon>
        <taxon>Pseudomonadati</taxon>
        <taxon>Pseudomonadota</taxon>
        <taxon>Gammaproteobacteria</taxon>
        <taxon>Pseudomonadales</taxon>
        <taxon>Pseudomonadaceae</taxon>
        <taxon>Pseudomonas</taxon>
    </lineage>
</organism>
<name>A0A3M5BXS5_PSESS</name>
<gene>
    <name evidence="1" type="ORF">ALP70_200174</name>
</gene>
<accession>A0A3M5BXS5</accession>
<dbReference type="AlphaFoldDB" id="A0A3M5BXS5"/>
<protein>
    <submittedName>
        <fullName evidence="1">Uncharacterized protein</fullName>
    </submittedName>
</protein>
<evidence type="ECO:0000313" key="2">
    <source>
        <dbReference type="Proteomes" id="UP000269801"/>
    </source>
</evidence>
<evidence type="ECO:0000313" key="1">
    <source>
        <dbReference type="EMBL" id="RMS30021.1"/>
    </source>
</evidence>
<dbReference type="Proteomes" id="UP000269801">
    <property type="component" value="Unassembled WGS sequence"/>
</dbReference>
<reference evidence="1 2" key="1">
    <citation type="submission" date="2018-08" db="EMBL/GenBank/DDBJ databases">
        <title>Recombination of ecologically and evolutionarily significant loci maintains genetic cohesion in the Pseudomonas syringae species complex.</title>
        <authorList>
            <person name="Dillon M."/>
            <person name="Thakur S."/>
            <person name="Almeida R.N.D."/>
            <person name="Weir B.S."/>
            <person name="Guttman D.S."/>
        </authorList>
    </citation>
    <scope>NUCLEOTIDE SEQUENCE [LARGE SCALE GENOMIC DNA]</scope>
    <source>
        <strain evidence="1 2">ICMP 13685</strain>
    </source>
</reference>
<proteinExistence type="predicted"/>